<evidence type="ECO:0008006" key="3">
    <source>
        <dbReference type="Google" id="ProtNLM"/>
    </source>
</evidence>
<dbReference type="Proteomes" id="UP000076586">
    <property type="component" value="Unassembled WGS sequence"/>
</dbReference>
<dbReference type="AlphaFoldDB" id="A0A170YXG8"/>
<dbReference type="OrthoDB" id="1030945at2"/>
<name>A0A170YXG8_9BACT</name>
<evidence type="ECO:0000313" key="1">
    <source>
        <dbReference type="EMBL" id="GAT62159.1"/>
    </source>
</evidence>
<reference evidence="2" key="2">
    <citation type="journal article" date="2017" name="Genome Announc.">
        <title>Draft genome sequence of Paludibacter jiangxiensis NM7(T), a propionate-producing fermentative bacterium.</title>
        <authorList>
            <person name="Qiu Y.-L."/>
            <person name="Tourlousse D.M."/>
            <person name="Matsuura N."/>
            <person name="Ohashi A."/>
            <person name="Sekiguchi Y."/>
        </authorList>
    </citation>
    <scope>NUCLEOTIDE SEQUENCE [LARGE SCALE GENOMIC DNA]</scope>
    <source>
        <strain evidence="2">NM7</strain>
    </source>
</reference>
<dbReference type="EMBL" id="BDCR01000001">
    <property type="protein sequence ID" value="GAT62159.1"/>
    <property type="molecule type" value="Genomic_DNA"/>
</dbReference>
<protein>
    <recommendedName>
        <fullName evidence="3">DUF4265 domain-containing protein</fullName>
    </recommendedName>
</protein>
<accession>A0A170YXG8</accession>
<sequence>MKKQERVFFVQKNHEGDFETESIWCTRVDNGFQIDNIPIVAKRISLGDIITAEYDNDDKVYYFDDFVSVSGNTTVRLFFKDACLMENVRQILNKFGCESEVLVQRKIVAVNIPQNVEYKNIKHFLDKGENENKWVYEESCLCHEY</sequence>
<comment type="caution">
    <text evidence="1">The sequence shown here is derived from an EMBL/GenBank/DDBJ whole genome shotgun (WGS) entry which is preliminary data.</text>
</comment>
<organism evidence="1 2">
    <name type="scientific">Paludibacter jiangxiensis</name>
    <dbReference type="NCBI Taxonomy" id="681398"/>
    <lineage>
        <taxon>Bacteria</taxon>
        <taxon>Pseudomonadati</taxon>
        <taxon>Bacteroidota</taxon>
        <taxon>Bacteroidia</taxon>
        <taxon>Bacteroidales</taxon>
        <taxon>Paludibacteraceae</taxon>
        <taxon>Paludibacter</taxon>
    </lineage>
</organism>
<dbReference type="InterPro" id="IPR025361">
    <property type="entry name" value="DUF4265"/>
</dbReference>
<keyword evidence="2" id="KW-1185">Reference proteome</keyword>
<dbReference type="Pfam" id="PF14085">
    <property type="entry name" value="DUF4265"/>
    <property type="match status" value="1"/>
</dbReference>
<evidence type="ECO:0000313" key="2">
    <source>
        <dbReference type="Proteomes" id="UP000076586"/>
    </source>
</evidence>
<proteinExistence type="predicted"/>
<gene>
    <name evidence="1" type="ORF">PJIAN_1750</name>
</gene>
<reference evidence="2" key="1">
    <citation type="submission" date="2016-04" db="EMBL/GenBank/DDBJ databases">
        <title>Draft genome sequence of Paludibacter jiangxiensis strain NM7.</title>
        <authorList>
            <person name="Qiu Y."/>
            <person name="Matsuura N."/>
            <person name="Ohashi A."/>
            <person name="Tourlousse M.D."/>
            <person name="Sekiguchi Y."/>
        </authorList>
    </citation>
    <scope>NUCLEOTIDE SEQUENCE [LARGE SCALE GENOMIC DNA]</scope>
    <source>
        <strain evidence="2">NM7</strain>
    </source>
</reference>
<dbReference type="RefSeq" id="WP_068702128.1">
    <property type="nucleotide sequence ID" value="NZ_BDCR01000001.1"/>
</dbReference>